<keyword evidence="2" id="KW-1185">Reference proteome</keyword>
<sequence>MSRAWIRAKKSEFARDLLRDFCLATRDFTEIFAVYEATGSIDYLALRQLTGSVMNKGLLWRLKDTSHLLLRGSATPQPQFAEDARLDSLLDWALGYIFHEVVKIREDAHQHENYVPWVQRLQDQPLTALERQHVDSMVDVLGQTRESLAREIARVRRIIAECIALFPHVLRKYHDSQLLARFLFSQEDLVQEVFGEQHAVLVEILYEDEPQLLYLLAAQSLRQGGWWDPARQALARAQALRPECPLVQEEASRMARMCAKHPAARRGAIA</sequence>
<dbReference type="PATRIC" id="fig|1121448.10.peg.644"/>
<reference evidence="2" key="2">
    <citation type="submission" date="2013-07" db="EMBL/GenBank/DDBJ databases">
        <authorList>
            <person name="Morais-Silva F.O."/>
            <person name="Rezende A.M."/>
            <person name="Pimentel C."/>
            <person name="Resende D.M."/>
            <person name="Santos C.I."/>
            <person name="Clemente C."/>
            <person name="de Oliveira L.M."/>
            <person name="da Silva S.M."/>
            <person name="Costa D.A."/>
            <person name="Varela-Raposo A."/>
            <person name="Horacio E.C.A."/>
            <person name="Matos M."/>
            <person name="Flores O."/>
            <person name="Ruiz J.C."/>
            <person name="Rodrigues-Pousada C."/>
        </authorList>
    </citation>
    <scope>NUCLEOTIDE SEQUENCE [LARGE SCALE GENOMIC DNA]</scope>
    <source>
        <strain evidence="2">ATCC 19364 / DSM 1382 / NCIMB 9332 / VKM B-1759</strain>
    </source>
</reference>
<protein>
    <submittedName>
        <fullName evidence="1">Uncharacterized protein</fullName>
    </submittedName>
</protein>
<evidence type="ECO:0000313" key="1">
    <source>
        <dbReference type="EMBL" id="AGW12548.1"/>
    </source>
</evidence>
<dbReference type="Proteomes" id="UP000016587">
    <property type="component" value="Chromosome"/>
</dbReference>
<gene>
    <name evidence="1" type="ORF">DGI_0641</name>
</gene>
<dbReference type="RefSeq" id="WP_021759214.1">
    <property type="nucleotide sequence ID" value="NC_022444.1"/>
</dbReference>
<reference evidence="1 2" key="1">
    <citation type="journal article" date="2013" name="J. Bacteriol.">
        <title>Roles of HynAB and Ech, the only two hydrogenases found in the model sulfate reducer Desulfovibrio gigas.</title>
        <authorList>
            <person name="Morais-Silva F.O."/>
            <person name="Santos C.I."/>
            <person name="Rodrigues R."/>
            <person name="Pereira I.A."/>
            <person name="Rodrigues-Pousada C."/>
        </authorList>
    </citation>
    <scope>NUCLEOTIDE SEQUENCE [LARGE SCALE GENOMIC DNA]</scope>
    <source>
        <strain evidence="2">ATCC 19364 / DSM 1382 / NCIMB 9332 / VKM B-1759</strain>
    </source>
</reference>
<accession>T2G8E6</accession>
<dbReference type="STRING" id="1121448.DGI_0641"/>
<evidence type="ECO:0000313" key="2">
    <source>
        <dbReference type="Proteomes" id="UP000016587"/>
    </source>
</evidence>
<dbReference type="AlphaFoldDB" id="T2G8E6"/>
<proteinExistence type="predicted"/>
<name>T2G8E6_MEGG1</name>
<dbReference type="EMBL" id="CP006585">
    <property type="protein sequence ID" value="AGW12548.1"/>
    <property type="molecule type" value="Genomic_DNA"/>
</dbReference>
<dbReference type="KEGG" id="dgg:DGI_0641"/>
<organism evidence="1 2">
    <name type="scientific">Megalodesulfovibrio gigas (strain ATCC 19364 / DSM 1382 / NCIMB 9332 / VKM B-1759)</name>
    <name type="common">Desulfovibrio gigas</name>
    <dbReference type="NCBI Taxonomy" id="1121448"/>
    <lineage>
        <taxon>Bacteria</taxon>
        <taxon>Pseudomonadati</taxon>
        <taxon>Thermodesulfobacteriota</taxon>
        <taxon>Desulfovibrionia</taxon>
        <taxon>Desulfovibrionales</taxon>
        <taxon>Desulfovibrionaceae</taxon>
        <taxon>Megalodesulfovibrio</taxon>
    </lineage>
</organism>
<dbReference type="OrthoDB" id="5447835at2"/>
<dbReference type="HOGENOM" id="CLU_070765_0_0_7"/>
<dbReference type="eggNOG" id="ENOG5033HZ0">
    <property type="taxonomic scope" value="Bacteria"/>
</dbReference>